<feature type="domain" description="FAS1-like dehydratase" evidence="1">
    <location>
        <begin position="18"/>
        <end position="167"/>
    </location>
</feature>
<gene>
    <name evidence="2" type="ORF">NCTC13229_02961</name>
</gene>
<comment type="caution">
    <text evidence="2">The sequence shown here is derived from an EMBL/GenBank/DDBJ whole genome shotgun (WGS) entry which is preliminary data.</text>
</comment>
<dbReference type="InterPro" id="IPR029069">
    <property type="entry name" value="HotDog_dom_sf"/>
</dbReference>
<dbReference type="RefSeq" id="WP_112299915.1">
    <property type="nucleotide sequence ID" value="NZ_QTTP01000001.1"/>
</dbReference>
<dbReference type="Proteomes" id="UP000251211">
    <property type="component" value="Unassembled WGS sequence"/>
</dbReference>
<evidence type="ECO:0000313" key="2">
    <source>
        <dbReference type="EMBL" id="SPZ39482.1"/>
    </source>
</evidence>
<dbReference type="Pfam" id="PF13452">
    <property type="entry name" value="FAS1_DH_region"/>
    <property type="match status" value="1"/>
</dbReference>
<reference evidence="2 3" key="1">
    <citation type="submission" date="2018-06" db="EMBL/GenBank/DDBJ databases">
        <authorList>
            <consortium name="Pathogen Informatics"/>
            <person name="Doyle S."/>
        </authorList>
    </citation>
    <scope>NUCLEOTIDE SEQUENCE [LARGE SCALE GENOMIC DNA]</scope>
    <source>
        <strain evidence="2 3">NCTC13229</strain>
    </source>
</reference>
<name>A0AB38FDW0_RHOWR</name>
<evidence type="ECO:0000313" key="3">
    <source>
        <dbReference type="Proteomes" id="UP000251211"/>
    </source>
</evidence>
<dbReference type="SUPFAM" id="SSF54637">
    <property type="entry name" value="Thioesterase/thiol ester dehydrase-isomerase"/>
    <property type="match status" value="1"/>
</dbReference>
<dbReference type="Gene3D" id="3.10.129.10">
    <property type="entry name" value="Hotdog Thioesterase"/>
    <property type="match status" value="1"/>
</dbReference>
<proteinExistence type="predicted"/>
<accession>A0AB38FDW0</accession>
<organism evidence="2 3">
    <name type="scientific">Rhodococcus wratislaviensis</name>
    <name type="common">Tsukamurella wratislaviensis</name>
    <dbReference type="NCBI Taxonomy" id="44752"/>
    <lineage>
        <taxon>Bacteria</taxon>
        <taxon>Bacillati</taxon>
        <taxon>Actinomycetota</taxon>
        <taxon>Actinomycetes</taxon>
        <taxon>Mycobacteriales</taxon>
        <taxon>Nocardiaceae</taxon>
        <taxon>Rhodococcus</taxon>
    </lineage>
</organism>
<sequence>MASVGQVQDITPFDHLLGTWSEARTAPYAVSLDSIRRFVQGAMNTDDVYGNTDAAVVARFGGVVAPPLYPLNVFVRALGTPDPLDRLRDDPHWDAAGGVAAYDLPPIDTPLVKTLNGGTEARVVALAKVGDRISTQARYLDITPREGKSGPLLIVRVEVRYFEQNGMDLLRTVRTLIRR</sequence>
<evidence type="ECO:0000259" key="1">
    <source>
        <dbReference type="Pfam" id="PF13452"/>
    </source>
</evidence>
<dbReference type="EMBL" id="UAUI01000011">
    <property type="protein sequence ID" value="SPZ39482.1"/>
    <property type="molecule type" value="Genomic_DNA"/>
</dbReference>
<dbReference type="InterPro" id="IPR039569">
    <property type="entry name" value="FAS1-like_DH_region"/>
</dbReference>
<dbReference type="AlphaFoldDB" id="A0AB38FDW0"/>
<protein>
    <recommendedName>
        <fullName evidence="1">FAS1-like dehydratase domain-containing protein</fullName>
    </recommendedName>
</protein>